<dbReference type="EMBL" id="NVWI01000008">
    <property type="protein sequence ID" value="PCJ40657.1"/>
    <property type="molecule type" value="Genomic_DNA"/>
</dbReference>
<name>A0A2A5C9Z7_9GAMM</name>
<proteinExistence type="predicted"/>
<evidence type="ECO:0000313" key="2">
    <source>
        <dbReference type="Proteomes" id="UP000228987"/>
    </source>
</evidence>
<accession>A0A2A5C9Z7</accession>
<evidence type="ECO:0008006" key="3">
    <source>
        <dbReference type="Google" id="ProtNLM"/>
    </source>
</evidence>
<comment type="caution">
    <text evidence="1">The sequence shown here is derived from an EMBL/GenBank/DDBJ whole genome shotgun (WGS) entry which is preliminary data.</text>
</comment>
<sequence length="155" mass="18191">MSNEAKFENYKFLRLHPVDMNTALGTLKMVKRYRRDDIKVALLRDIAVINSRPFSGNRDKTGKNFLSEKKYVPAEYRDLHDRLLDLRNKQFAHTDAIFHDPKFMKWKGDKGVAFPMSFKTFDYLGLLRNLKKVEALIKSVESNINLAAREYEKAF</sequence>
<protein>
    <recommendedName>
        <fullName evidence="3">HEPN AbiU2-like domain-containing protein</fullName>
    </recommendedName>
</protein>
<dbReference type="AlphaFoldDB" id="A0A2A5C9Z7"/>
<evidence type="ECO:0000313" key="1">
    <source>
        <dbReference type="EMBL" id="PCJ40657.1"/>
    </source>
</evidence>
<dbReference type="Proteomes" id="UP000228987">
    <property type="component" value="Unassembled WGS sequence"/>
</dbReference>
<gene>
    <name evidence="1" type="ORF">COA71_10460</name>
</gene>
<reference evidence="2" key="1">
    <citation type="submission" date="2017-08" db="EMBL/GenBank/DDBJ databases">
        <title>A dynamic microbial community with high functional redundancy inhabits the cold, oxic subseafloor aquifer.</title>
        <authorList>
            <person name="Tully B.J."/>
            <person name="Wheat C.G."/>
            <person name="Glazer B.T."/>
            <person name="Huber J.A."/>
        </authorList>
    </citation>
    <scope>NUCLEOTIDE SEQUENCE [LARGE SCALE GENOMIC DNA]</scope>
</reference>
<organism evidence="1 2">
    <name type="scientific">SAR86 cluster bacterium</name>
    <dbReference type="NCBI Taxonomy" id="2030880"/>
    <lineage>
        <taxon>Bacteria</taxon>
        <taxon>Pseudomonadati</taxon>
        <taxon>Pseudomonadota</taxon>
        <taxon>Gammaproteobacteria</taxon>
        <taxon>SAR86 cluster</taxon>
    </lineage>
</organism>